<reference evidence="2 3" key="1">
    <citation type="journal article" date="2014" name="Genome Announc.">
        <title>Complete Genome Sequence of Amino Acid-Utilizing Eubacterium acidaminophilum al-2 (DSM 3953).</title>
        <authorList>
            <person name="Poehlein A."/>
            <person name="Andreesen J.R."/>
            <person name="Daniel R."/>
        </authorList>
    </citation>
    <scope>NUCLEOTIDE SEQUENCE [LARGE SCALE GENOMIC DNA]</scope>
    <source>
        <strain evidence="2 3">DSM 3953</strain>
        <plasmid evidence="3">Plasmid EAL2_808p</plasmid>
    </source>
</reference>
<dbReference type="InterPro" id="IPR006675">
    <property type="entry name" value="HDIG_dom"/>
</dbReference>
<dbReference type="SUPFAM" id="SSF109604">
    <property type="entry name" value="HD-domain/PDEase-like"/>
    <property type="match status" value="1"/>
</dbReference>
<dbReference type="HOGENOM" id="CLU_090635_1_1_9"/>
<proteinExistence type="predicted"/>
<dbReference type="Gene3D" id="1.10.3210.10">
    <property type="entry name" value="Hypothetical protein af1432"/>
    <property type="match status" value="1"/>
</dbReference>
<feature type="domain" description="HD" evidence="1">
    <location>
        <begin position="24"/>
        <end position="115"/>
    </location>
</feature>
<evidence type="ECO:0000259" key="1">
    <source>
        <dbReference type="Pfam" id="PF01966"/>
    </source>
</evidence>
<protein>
    <submittedName>
        <fullName evidence="2">Metal dependent phosphohydrolase</fullName>
    </submittedName>
</protein>
<keyword evidence="2" id="KW-0378">Hydrolase</keyword>
<dbReference type="EMBL" id="CP007453">
    <property type="protein sequence ID" value="AHM58143.1"/>
    <property type="molecule type" value="Genomic_DNA"/>
</dbReference>
<dbReference type="PANTHER" id="PTHR38659">
    <property type="entry name" value="METAL-DEPENDENT PHOSPHOHYDROLASE"/>
    <property type="match status" value="1"/>
</dbReference>
<dbReference type="AlphaFoldDB" id="W8TKA1"/>
<dbReference type="eggNOG" id="COG2316">
    <property type="taxonomic scope" value="Bacteria"/>
</dbReference>
<dbReference type="PANTHER" id="PTHR38659:SF2">
    <property type="entry name" value="HDIG DOMAIN PROTEIN"/>
    <property type="match status" value="1"/>
</dbReference>
<dbReference type="InterPro" id="IPR006674">
    <property type="entry name" value="HD_domain"/>
</dbReference>
<geneLocation type="plasmid" evidence="2 3">
    <name>EAL2_808p</name>
</geneLocation>
<dbReference type="RefSeq" id="WP_025436984.1">
    <property type="nucleotide sequence ID" value="NZ_CP007453.1"/>
</dbReference>
<dbReference type="Proteomes" id="UP000019591">
    <property type="component" value="Plasmid EAL2_808p"/>
</dbReference>
<dbReference type="PATRIC" id="fig|1286171.3.peg.2824"/>
<organism evidence="2 3">
    <name type="scientific">Peptoclostridium acidaminophilum DSM 3953</name>
    <dbReference type="NCBI Taxonomy" id="1286171"/>
    <lineage>
        <taxon>Bacteria</taxon>
        <taxon>Bacillati</taxon>
        <taxon>Bacillota</taxon>
        <taxon>Clostridia</taxon>
        <taxon>Peptostreptococcales</taxon>
        <taxon>Peptoclostridiaceae</taxon>
        <taxon>Peptoclostridium</taxon>
    </lineage>
</organism>
<gene>
    <name evidence="2" type="ORF">EAL2_808p06400</name>
</gene>
<keyword evidence="2" id="KW-0614">Plasmid</keyword>
<dbReference type="KEGG" id="eac:EAL2_808p06400"/>
<evidence type="ECO:0000313" key="2">
    <source>
        <dbReference type="EMBL" id="AHM58143.1"/>
    </source>
</evidence>
<accession>W8TKA1</accession>
<dbReference type="Pfam" id="PF01966">
    <property type="entry name" value="HD"/>
    <property type="match status" value="1"/>
</dbReference>
<dbReference type="GO" id="GO:0016787">
    <property type="term" value="F:hydrolase activity"/>
    <property type="evidence" value="ECO:0007669"/>
    <property type="project" value="UniProtKB-KW"/>
</dbReference>
<name>W8TKA1_PEPAC</name>
<sequence length="189" mass="21738">MSIKPNRQQAWELLNEFTKTDYLLKHALTVEGVMRYFARLLGEEDVDKWGVVGLLHDLDYEMYPEEHCVKLQEILRERNIDEEYIHATASHGYGIVVDIEPEHTMEKVLYAIDELCGLIHAAAIMRPSKSVMDLELKSVKKKYKTQSFAAGVSRDVIERGLEMLGWDIDYAISHTILGMREVAEEIGLK</sequence>
<evidence type="ECO:0000313" key="3">
    <source>
        <dbReference type="Proteomes" id="UP000019591"/>
    </source>
</evidence>
<keyword evidence="3" id="KW-1185">Reference proteome</keyword>
<dbReference type="NCBIfam" id="TIGR00277">
    <property type="entry name" value="HDIG"/>
    <property type="match status" value="1"/>
</dbReference>
<dbReference type="OrthoDB" id="9801160at2"/>